<evidence type="ECO:0000256" key="4">
    <source>
        <dbReference type="ARBA" id="ARBA00023002"/>
    </source>
</evidence>
<keyword evidence="6 7" id="KW-0503">Monooxygenase</keyword>
<evidence type="ECO:0000256" key="6">
    <source>
        <dbReference type="ARBA" id="ARBA00023033"/>
    </source>
</evidence>
<evidence type="ECO:0000256" key="5">
    <source>
        <dbReference type="ARBA" id="ARBA00023004"/>
    </source>
</evidence>
<proteinExistence type="inferred from homology"/>
<comment type="similarity">
    <text evidence="1 7">Belongs to the cytochrome P450 family.</text>
</comment>
<organism evidence="8 9">
    <name type="scientific">Streptomyces inhibens</name>
    <dbReference type="NCBI Taxonomy" id="2293571"/>
    <lineage>
        <taxon>Bacteria</taxon>
        <taxon>Bacillati</taxon>
        <taxon>Actinomycetota</taxon>
        <taxon>Actinomycetes</taxon>
        <taxon>Kitasatosporales</taxon>
        <taxon>Streptomycetaceae</taxon>
        <taxon>Streptomyces</taxon>
    </lineage>
</organism>
<dbReference type="PROSITE" id="PS00086">
    <property type="entry name" value="CYTOCHROME_P450"/>
    <property type="match status" value="1"/>
</dbReference>
<evidence type="ECO:0000256" key="3">
    <source>
        <dbReference type="ARBA" id="ARBA00022723"/>
    </source>
</evidence>
<dbReference type="PANTHER" id="PTHR46696">
    <property type="entry name" value="P450, PUTATIVE (EUROFUNG)-RELATED"/>
    <property type="match status" value="1"/>
</dbReference>
<reference evidence="8 9" key="1">
    <citation type="submission" date="2018-08" db="EMBL/GenBank/DDBJ databases">
        <title>Streptomyces NEAU-D10 sp. nov., a novel Actinomycete isolated from soil.</title>
        <authorList>
            <person name="Jin L."/>
        </authorList>
    </citation>
    <scope>NUCLEOTIDE SEQUENCE [LARGE SCALE GENOMIC DNA]</scope>
    <source>
        <strain evidence="8 9">NEAU-D10</strain>
    </source>
</reference>
<evidence type="ECO:0000256" key="2">
    <source>
        <dbReference type="ARBA" id="ARBA00022617"/>
    </source>
</evidence>
<dbReference type="GO" id="GO:0004497">
    <property type="term" value="F:monooxygenase activity"/>
    <property type="evidence" value="ECO:0007669"/>
    <property type="project" value="UniProtKB-KW"/>
</dbReference>
<dbReference type="InterPro" id="IPR001128">
    <property type="entry name" value="Cyt_P450"/>
</dbReference>
<dbReference type="FunFam" id="1.10.630.10:FF:000018">
    <property type="entry name" value="Cytochrome P450 monooxygenase"/>
    <property type="match status" value="1"/>
</dbReference>
<keyword evidence="2 7" id="KW-0349">Heme</keyword>
<name>A0A371PPP3_STRIH</name>
<evidence type="ECO:0000256" key="7">
    <source>
        <dbReference type="RuleBase" id="RU000461"/>
    </source>
</evidence>
<dbReference type="CDD" id="cd11029">
    <property type="entry name" value="CYP107-like"/>
    <property type="match status" value="1"/>
</dbReference>
<dbReference type="InterPro" id="IPR017972">
    <property type="entry name" value="Cyt_P450_CS"/>
</dbReference>
<evidence type="ECO:0000256" key="1">
    <source>
        <dbReference type="ARBA" id="ARBA00010617"/>
    </source>
</evidence>
<evidence type="ECO:0000313" key="9">
    <source>
        <dbReference type="Proteomes" id="UP000262477"/>
    </source>
</evidence>
<dbReference type="GO" id="GO:0005506">
    <property type="term" value="F:iron ion binding"/>
    <property type="evidence" value="ECO:0007669"/>
    <property type="project" value="InterPro"/>
</dbReference>
<dbReference type="Gene3D" id="1.10.630.10">
    <property type="entry name" value="Cytochrome P450"/>
    <property type="match status" value="1"/>
</dbReference>
<dbReference type="SUPFAM" id="SSF48264">
    <property type="entry name" value="Cytochrome P450"/>
    <property type="match status" value="1"/>
</dbReference>
<keyword evidence="4 7" id="KW-0560">Oxidoreductase</keyword>
<dbReference type="PANTHER" id="PTHR46696:SF1">
    <property type="entry name" value="CYTOCHROME P450 YJIB-RELATED"/>
    <property type="match status" value="1"/>
</dbReference>
<dbReference type="GO" id="GO:0016705">
    <property type="term" value="F:oxidoreductase activity, acting on paired donors, with incorporation or reduction of molecular oxygen"/>
    <property type="evidence" value="ECO:0007669"/>
    <property type="project" value="InterPro"/>
</dbReference>
<dbReference type="PRINTS" id="PR00385">
    <property type="entry name" value="P450"/>
</dbReference>
<dbReference type="OrthoDB" id="5500002at2"/>
<evidence type="ECO:0000313" key="8">
    <source>
        <dbReference type="EMBL" id="REK84510.1"/>
    </source>
</evidence>
<keyword evidence="5 7" id="KW-0408">Iron</keyword>
<dbReference type="EMBL" id="QUAC01000483">
    <property type="protein sequence ID" value="REK84510.1"/>
    <property type="molecule type" value="Genomic_DNA"/>
</dbReference>
<dbReference type="AlphaFoldDB" id="A0A371PPP3"/>
<keyword evidence="3 7" id="KW-0479">Metal-binding</keyword>
<sequence>MMTVLAEHDPLHLDPSGRDHHGEAACLREAGPVTRVILPGGVPAWAVTRHDELRDLVRDPRVSKDWRRWSAVTNNLLPENWSLTGVVKVTNMFSADGEQHRRLRTAVTNALTPQSVRALQPRLDEIVATLVRDLPRNISEDGSVDLCRYFANPLPLNVICELLGVPEYLHSRIRDLTASVFDHTIQGDQVNNTQKEILRTMAELVTYRSDNHGKDLTSSLIVTRRENPELLTEEELYSTLWLVASAGHETTRNLLVNAVRALLKHPGQLAMAREGATGTWEAVVEETLRWDGPVGNILTRVALVDITIADVTIPAGEAIVAPYSAVGRDPLKYGEDAERFDITRKDKKHMAFGGGPHFCVGALLARREAVTALPALMCAYPHMRLAVDDTAPKPLPSMLSNSVMELPVHLMP</sequence>
<accession>A0A371PPP3</accession>
<dbReference type="InterPro" id="IPR002397">
    <property type="entry name" value="Cyt_P450_B"/>
</dbReference>
<dbReference type="InterPro" id="IPR036396">
    <property type="entry name" value="Cyt_P450_sf"/>
</dbReference>
<keyword evidence="9" id="KW-1185">Reference proteome</keyword>
<dbReference type="Pfam" id="PF00067">
    <property type="entry name" value="p450"/>
    <property type="match status" value="1"/>
</dbReference>
<protein>
    <submittedName>
        <fullName evidence="8">Cytochrome P450</fullName>
    </submittedName>
</protein>
<dbReference type="Proteomes" id="UP000262477">
    <property type="component" value="Unassembled WGS sequence"/>
</dbReference>
<gene>
    <name evidence="8" type="ORF">DY245_42905</name>
</gene>
<comment type="caution">
    <text evidence="8">The sequence shown here is derived from an EMBL/GenBank/DDBJ whole genome shotgun (WGS) entry which is preliminary data.</text>
</comment>
<dbReference type="GO" id="GO:0020037">
    <property type="term" value="F:heme binding"/>
    <property type="evidence" value="ECO:0007669"/>
    <property type="project" value="InterPro"/>
</dbReference>
<dbReference type="PRINTS" id="PR00359">
    <property type="entry name" value="BP450"/>
</dbReference>